<feature type="region of interest" description="Disordered" evidence="1">
    <location>
        <begin position="383"/>
        <end position="492"/>
    </location>
</feature>
<accession>A0A0D7AIZ5</accession>
<dbReference type="EMBL" id="KN881648">
    <property type="protein sequence ID" value="KIY51719.1"/>
    <property type="molecule type" value="Genomic_DNA"/>
</dbReference>
<feature type="compositionally biased region" description="Low complexity" evidence="1">
    <location>
        <begin position="399"/>
        <end position="422"/>
    </location>
</feature>
<feature type="region of interest" description="Disordered" evidence="1">
    <location>
        <begin position="87"/>
        <end position="265"/>
    </location>
</feature>
<organism evidence="2 3">
    <name type="scientific">Fistulina hepatica ATCC 64428</name>
    <dbReference type="NCBI Taxonomy" id="1128425"/>
    <lineage>
        <taxon>Eukaryota</taxon>
        <taxon>Fungi</taxon>
        <taxon>Dikarya</taxon>
        <taxon>Basidiomycota</taxon>
        <taxon>Agaricomycotina</taxon>
        <taxon>Agaricomycetes</taxon>
        <taxon>Agaricomycetidae</taxon>
        <taxon>Agaricales</taxon>
        <taxon>Fistulinaceae</taxon>
        <taxon>Fistulina</taxon>
    </lineage>
</organism>
<keyword evidence="3" id="KW-1185">Reference proteome</keyword>
<feature type="compositionally biased region" description="Basic and acidic residues" evidence="1">
    <location>
        <begin position="182"/>
        <end position="201"/>
    </location>
</feature>
<feature type="compositionally biased region" description="Polar residues" evidence="1">
    <location>
        <begin position="383"/>
        <end position="392"/>
    </location>
</feature>
<feature type="compositionally biased region" description="Polar residues" evidence="1">
    <location>
        <begin position="435"/>
        <end position="447"/>
    </location>
</feature>
<feature type="compositionally biased region" description="Low complexity" evidence="1">
    <location>
        <begin position="449"/>
        <end position="467"/>
    </location>
</feature>
<evidence type="ECO:0000313" key="3">
    <source>
        <dbReference type="Proteomes" id="UP000054144"/>
    </source>
</evidence>
<evidence type="ECO:0000256" key="1">
    <source>
        <dbReference type="SAM" id="MobiDB-lite"/>
    </source>
</evidence>
<feature type="compositionally biased region" description="Low complexity" evidence="1">
    <location>
        <begin position="202"/>
        <end position="214"/>
    </location>
</feature>
<evidence type="ECO:0000313" key="2">
    <source>
        <dbReference type="EMBL" id="KIY51719.1"/>
    </source>
</evidence>
<gene>
    <name evidence="2" type="ORF">FISHEDRAFT_56408</name>
</gene>
<dbReference type="Proteomes" id="UP000054144">
    <property type="component" value="Unassembled WGS sequence"/>
</dbReference>
<reference evidence="2 3" key="1">
    <citation type="journal article" date="2015" name="Fungal Genet. Biol.">
        <title>Evolution of novel wood decay mechanisms in Agaricales revealed by the genome sequences of Fistulina hepatica and Cylindrobasidium torrendii.</title>
        <authorList>
            <person name="Floudas D."/>
            <person name="Held B.W."/>
            <person name="Riley R."/>
            <person name="Nagy L.G."/>
            <person name="Koehler G."/>
            <person name="Ransdell A.S."/>
            <person name="Younus H."/>
            <person name="Chow J."/>
            <person name="Chiniquy J."/>
            <person name="Lipzen A."/>
            <person name="Tritt A."/>
            <person name="Sun H."/>
            <person name="Haridas S."/>
            <person name="LaButti K."/>
            <person name="Ohm R.A."/>
            <person name="Kues U."/>
            <person name="Blanchette R.A."/>
            <person name="Grigoriev I.V."/>
            <person name="Minto R.E."/>
            <person name="Hibbett D.S."/>
        </authorList>
    </citation>
    <scope>NUCLEOTIDE SEQUENCE [LARGE SCALE GENOMIC DNA]</scope>
    <source>
        <strain evidence="2 3">ATCC 64428</strain>
    </source>
</reference>
<proteinExistence type="predicted"/>
<sequence>MYQISGGGITVWLERFVSGEPLEVRDISVSKSDETTTDYHLAFRRSDHCTPFDFWGEIISFSRGRNVVVHEARFTVGREEPLSQIFSTRSPRIKAEGRLKQPKNCGQHADNSPQSDSDSEVEEMPVVHSKRIRKPPSRYAAGSGTYTSRRGRWERPHKVARIQPKVEEPEFIVIDSSSSDSEPTRGEDKGDDAFDNSDHEASSAAESSDNQVIVIRRRTPPTIIHERKVTNSDVNRGSVEGSPPADNSVDRSVEDDDAAALRPRLPLPRRAVISAPNNATGPHAQDTSILFPTSTSISPPLPPSSGWVPKYVPLPPTPASTDPTASRNSLAITQYTASSSVSPLANFAPFSSSCHAHSAAFATPTQGLTTSISATPLKTTVSNWASSSTKNPGTPLPVPVSVARPSSAPAPSPAALLAGPSVSRRKSLADGVTLPTGTDGQQSTPFSWPSASAMKASSLSSDKAAPACPTIVPSARPHQPFGTPGKAVPRQPLPEEAEQLRYWMKQLEEEHRIGLELDMDPRMQIVRLKEAVDAEKTRNAVKRKLIDNLESC</sequence>
<protein>
    <submittedName>
        <fullName evidence="2">Uncharacterized protein</fullName>
    </submittedName>
</protein>
<name>A0A0D7AIZ5_9AGAR</name>
<dbReference type="AlphaFoldDB" id="A0A0D7AIZ5"/>